<comment type="caution">
    <text evidence="2">The sequence shown here is derived from an EMBL/GenBank/DDBJ whole genome shotgun (WGS) entry which is preliminary data.</text>
</comment>
<reference evidence="2" key="1">
    <citation type="submission" date="2020-10" db="EMBL/GenBank/DDBJ databases">
        <authorList>
            <person name="Castelo-Branco R."/>
            <person name="Eusebio N."/>
            <person name="Adriana R."/>
            <person name="Vieira A."/>
            <person name="Brugerolle De Fraissinette N."/>
            <person name="Rezende De Castro R."/>
            <person name="Schneider M.P."/>
            <person name="Vasconcelos V."/>
            <person name="Leao P.N."/>
        </authorList>
    </citation>
    <scope>NUCLEOTIDE SEQUENCE</scope>
    <source>
        <strain evidence="2">LEGE 12446</strain>
    </source>
</reference>
<name>A0A8J7D3W2_DESMC</name>
<dbReference type="EMBL" id="JADEXS010000483">
    <property type="protein sequence ID" value="MBE9025803.1"/>
    <property type="molecule type" value="Genomic_DNA"/>
</dbReference>
<dbReference type="AlphaFoldDB" id="A0A8J7D3W2"/>
<evidence type="ECO:0000313" key="3">
    <source>
        <dbReference type="Proteomes" id="UP000622533"/>
    </source>
</evidence>
<organism evidence="2 3">
    <name type="scientific">Desmonostoc muscorum LEGE 12446</name>
    <dbReference type="NCBI Taxonomy" id="1828758"/>
    <lineage>
        <taxon>Bacteria</taxon>
        <taxon>Bacillati</taxon>
        <taxon>Cyanobacteriota</taxon>
        <taxon>Cyanophyceae</taxon>
        <taxon>Nostocales</taxon>
        <taxon>Nostocaceae</taxon>
        <taxon>Desmonostoc</taxon>
    </lineage>
</organism>
<gene>
    <name evidence="2" type="ORF">IQ276_26320</name>
</gene>
<evidence type="ECO:0000256" key="1">
    <source>
        <dbReference type="SAM" id="MobiDB-lite"/>
    </source>
</evidence>
<keyword evidence="3" id="KW-1185">Reference proteome</keyword>
<dbReference type="Proteomes" id="UP000622533">
    <property type="component" value="Unassembled WGS sequence"/>
</dbReference>
<sequence length="82" mass="9222">MDDKRPAYVEQIPLVDWEKTPASVQKLVEGMGQQIESLEKQLAEVLTVQQQLLEKANRTSQNSSSPPSADRPGFGKKQEKKK</sequence>
<protein>
    <submittedName>
        <fullName evidence="2">Uncharacterized protein</fullName>
    </submittedName>
</protein>
<feature type="region of interest" description="Disordered" evidence="1">
    <location>
        <begin position="54"/>
        <end position="82"/>
    </location>
</feature>
<accession>A0A8J7D3W2</accession>
<evidence type="ECO:0000313" key="2">
    <source>
        <dbReference type="EMBL" id="MBE9025803.1"/>
    </source>
</evidence>
<feature type="compositionally biased region" description="Polar residues" evidence="1">
    <location>
        <begin position="54"/>
        <end position="67"/>
    </location>
</feature>
<proteinExistence type="predicted"/>